<accession>A0A3M7QGG8</accession>
<keyword evidence="1" id="KW-1133">Transmembrane helix</keyword>
<protein>
    <submittedName>
        <fullName evidence="2">Uncharacterized protein</fullName>
    </submittedName>
</protein>
<feature type="transmembrane region" description="Helical" evidence="1">
    <location>
        <begin position="34"/>
        <end position="54"/>
    </location>
</feature>
<evidence type="ECO:0000313" key="3">
    <source>
        <dbReference type="Proteomes" id="UP000276133"/>
    </source>
</evidence>
<gene>
    <name evidence="2" type="ORF">BpHYR1_027146</name>
</gene>
<name>A0A3M7QGG8_BRAPC</name>
<keyword evidence="1" id="KW-0812">Transmembrane</keyword>
<sequence>MLVFLVKNTKIGFVEIVCQRVLNKIIHFIVQTTMTFFTLIVQFLILYSCGHVALVEKGQNEDQCSIHSDMSLKSSNYVIIVFSFDVKINLLLNTNTFEKTKIDLNFFFLFKSGISSICPVVSLNRPVSIRLACVPTCIASFALSVHQILDCVACQWSDQTNKQGIYRHQGIGQMQSLVKPVVVISARVGLVADKRLSEPGAKSVFGPRVFAGRFGGPVCSEKGKRVSRQFALNSLI</sequence>
<evidence type="ECO:0000256" key="1">
    <source>
        <dbReference type="SAM" id="Phobius"/>
    </source>
</evidence>
<keyword evidence="1" id="KW-0472">Membrane</keyword>
<proteinExistence type="predicted"/>
<organism evidence="2 3">
    <name type="scientific">Brachionus plicatilis</name>
    <name type="common">Marine rotifer</name>
    <name type="synonym">Brachionus muelleri</name>
    <dbReference type="NCBI Taxonomy" id="10195"/>
    <lineage>
        <taxon>Eukaryota</taxon>
        <taxon>Metazoa</taxon>
        <taxon>Spiralia</taxon>
        <taxon>Gnathifera</taxon>
        <taxon>Rotifera</taxon>
        <taxon>Eurotatoria</taxon>
        <taxon>Monogononta</taxon>
        <taxon>Pseudotrocha</taxon>
        <taxon>Ploima</taxon>
        <taxon>Brachionidae</taxon>
        <taxon>Brachionus</taxon>
    </lineage>
</organism>
<comment type="caution">
    <text evidence="2">The sequence shown here is derived from an EMBL/GenBank/DDBJ whole genome shotgun (WGS) entry which is preliminary data.</text>
</comment>
<keyword evidence="3" id="KW-1185">Reference proteome</keyword>
<dbReference type="EMBL" id="REGN01006309">
    <property type="protein sequence ID" value="RNA10055.1"/>
    <property type="molecule type" value="Genomic_DNA"/>
</dbReference>
<evidence type="ECO:0000313" key="2">
    <source>
        <dbReference type="EMBL" id="RNA10055.1"/>
    </source>
</evidence>
<dbReference type="AlphaFoldDB" id="A0A3M7QGG8"/>
<reference evidence="2 3" key="1">
    <citation type="journal article" date="2018" name="Sci. Rep.">
        <title>Genomic signatures of local adaptation to the degree of environmental predictability in rotifers.</title>
        <authorList>
            <person name="Franch-Gras L."/>
            <person name="Hahn C."/>
            <person name="Garcia-Roger E.M."/>
            <person name="Carmona M.J."/>
            <person name="Serra M."/>
            <person name="Gomez A."/>
        </authorList>
    </citation>
    <scope>NUCLEOTIDE SEQUENCE [LARGE SCALE GENOMIC DNA]</scope>
    <source>
        <strain evidence="2">HYR1</strain>
    </source>
</reference>
<dbReference type="Proteomes" id="UP000276133">
    <property type="component" value="Unassembled WGS sequence"/>
</dbReference>